<dbReference type="WBParaSite" id="EVEC_0001190701-mRNA-1">
    <property type="protein sequence ID" value="EVEC_0001190701-mRNA-1"/>
    <property type="gene ID" value="EVEC_0001190701"/>
</dbReference>
<dbReference type="PANTHER" id="PTHR10504">
    <property type="entry name" value="BACTERICIDAL PERMEABILITY-INCREASING BPI PROTEIN-RELATED"/>
    <property type="match status" value="1"/>
</dbReference>
<dbReference type="PANTHER" id="PTHR10504:SF133">
    <property type="entry name" value="LIPID-BINDING SERUM GLYCOPROTEIN C-TERMINAL DOMAIN-CONTAINING PROTEIN"/>
    <property type="match status" value="1"/>
</dbReference>
<dbReference type="InterPro" id="IPR017943">
    <property type="entry name" value="Bactericidal_perm-incr_a/b_dom"/>
</dbReference>
<dbReference type="AlphaFoldDB" id="A0A0N4VLX1"/>
<dbReference type="InterPro" id="IPR032942">
    <property type="entry name" value="BPI/LBP/Plunc"/>
</dbReference>
<feature type="domain" description="Lipid-binding serum glycoprotein C-terminal" evidence="1">
    <location>
        <begin position="262"/>
        <end position="473"/>
    </location>
</feature>
<evidence type="ECO:0000259" key="1">
    <source>
        <dbReference type="SMART" id="SM00329"/>
    </source>
</evidence>
<accession>A0A0N4VLX1</accession>
<dbReference type="GO" id="GO:0005615">
    <property type="term" value="C:extracellular space"/>
    <property type="evidence" value="ECO:0007669"/>
    <property type="project" value="TreeGrafter"/>
</dbReference>
<organism evidence="2">
    <name type="scientific">Enterobius vermicularis</name>
    <name type="common">Human pinworm</name>
    <dbReference type="NCBI Taxonomy" id="51028"/>
    <lineage>
        <taxon>Eukaryota</taxon>
        <taxon>Metazoa</taxon>
        <taxon>Ecdysozoa</taxon>
        <taxon>Nematoda</taxon>
        <taxon>Chromadorea</taxon>
        <taxon>Rhabditida</taxon>
        <taxon>Spirurina</taxon>
        <taxon>Oxyuridomorpha</taxon>
        <taxon>Oxyuroidea</taxon>
        <taxon>Oxyuridae</taxon>
        <taxon>Enterobius</taxon>
    </lineage>
</organism>
<dbReference type="Pfam" id="PF02886">
    <property type="entry name" value="LBP_BPI_CETP_C"/>
    <property type="match status" value="1"/>
</dbReference>
<dbReference type="InterPro" id="IPR001124">
    <property type="entry name" value="Lipid-bd_serum_glycop_C"/>
</dbReference>
<name>A0A0N4VLX1_ENTVE</name>
<dbReference type="SMART" id="SM00329">
    <property type="entry name" value="BPI2"/>
    <property type="match status" value="1"/>
</dbReference>
<reference evidence="2" key="1">
    <citation type="submission" date="2017-02" db="UniProtKB">
        <authorList>
            <consortium name="WormBaseParasite"/>
        </authorList>
    </citation>
    <scope>IDENTIFICATION</scope>
</reference>
<proteinExistence type="predicted"/>
<dbReference type="GO" id="GO:0008289">
    <property type="term" value="F:lipid binding"/>
    <property type="evidence" value="ECO:0007669"/>
    <property type="project" value="InterPro"/>
</dbReference>
<sequence length="499" mass="55966">LTAIVSQSTFETFADDNFAESGNNAGFVTRINRNGLDLLAEYLKERVKKISENTEIPVNFTTTLDKDVTLELISSNLVSYDASTLQSRLILTPQKGLTWIGSQLAAKVSSVFKVKDGEAELIGRSNTSVEGAVIQLEFSTDINSDGHLKTDMSSCKLRARQISINFSRYDVSILSNYFAPVLCSKFYSELMPSVSNRLMNTPMSAILFEHYFINYGFTDKINYTEKFIETRHRGNTFAILRQGANRFNDFRLPFHSTPMHLPNETYGMIDFYVSNYTMSSLLYWMDQYRKFDYEISKDSVGTESLVGYLRTSCGVEDVCAGTLFPALASRFPGGMVQIKTFTSKSPTLVFDGAKGVAAIESLVEAYVQQTDKTTRFLTAKMTVDVSLTKFAFKDYELTTVMKIEKFKIFDIVSTVDGIDAQSLEFLVSALNELVIADDLAKKLKGGIKLPIMLDFPQKSADVVVEKDALRISVNFCYEQNCDSIAENKDDIDYYDAVKS</sequence>
<dbReference type="Gene3D" id="3.15.20.10">
    <property type="entry name" value="Bactericidal permeability-increasing protein, domain 2"/>
    <property type="match status" value="1"/>
</dbReference>
<dbReference type="Gene3D" id="3.15.10.10">
    <property type="entry name" value="Bactericidal permeability-increasing protein, domain 1"/>
    <property type="match status" value="1"/>
</dbReference>
<dbReference type="SUPFAM" id="SSF55394">
    <property type="entry name" value="Bactericidal permeability-increasing protein, BPI"/>
    <property type="match status" value="2"/>
</dbReference>
<protein>
    <submittedName>
        <fullName evidence="2">BPI2 domain-containing protein</fullName>
    </submittedName>
</protein>
<evidence type="ECO:0000313" key="2">
    <source>
        <dbReference type="WBParaSite" id="EVEC_0001190701-mRNA-1"/>
    </source>
</evidence>